<dbReference type="SUPFAM" id="SSF47413">
    <property type="entry name" value="lambda repressor-like DNA-binding domains"/>
    <property type="match status" value="1"/>
</dbReference>
<comment type="caution">
    <text evidence="2">The sequence shown here is derived from an EMBL/GenBank/DDBJ whole genome shotgun (WGS) entry which is preliminary data.</text>
</comment>
<evidence type="ECO:0000313" key="3">
    <source>
        <dbReference type="Proteomes" id="UP000243688"/>
    </source>
</evidence>
<dbReference type="AlphaFoldDB" id="A0A2A6E209"/>
<dbReference type="Gene3D" id="1.10.260.40">
    <property type="entry name" value="lambda repressor-like DNA-binding domains"/>
    <property type="match status" value="1"/>
</dbReference>
<dbReference type="GO" id="GO:0003677">
    <property type="term" value="F:DNA binding"/>
    <property type="evidence" value="ECO:0007669"/>
    <property type="project" value="InterPro"/>
</dbReference>
<sequence length="108" mass="12230">MKSRGISQSEFAKTLGISSGNVGDWKRGKSAPGVGVLIEIAKRFGISLDWLILGKTDGAAGVREEGGVYFFDDRWQLHCQIDELDEQECAFIKEYLEFTQYRKRHKKS</sequence>
<reference evidence="2 3" key="1">
    <citation type="submission" date="2016-12" db="EMBL/GenBank/DDBJ databases">
        <title>Candidatus Reconcilibacillus cellulovorans genome.</title>
        <authorList>
            <person name="Kolinko S."/>
            <person name="Wu Y.-W."/>
            <person name="Tachea F."/>
            <person name="Denzel E."/>
            <person name="Hiras J."/>
            <person name="Baecker N."/>
            <person name="Chan L.J."/>
            <person name="Eichorst S.A."/>
            <person name="Frey D."/>
            <person name="Adams P.D."/>
            <person name="Pray T."/>
            <person name="Tanjore D."/>
            <person name="Petzold C.J."/>
            <person name="Gladden J.M."/>
            <person name="Simmons B.A."/>
            <person name="Singer S.W."/>
        </authorList>
    </citation>
    <scope>NUCLEOTIDE SEQUENCE [LARGE SCALE GENOMIC DNA]</scope>
    <source>
        <strain evidence="2">JTherm</strain>
    </source>
</reference>
<dbReference type="PROSITE" id="PS50943">
    <property type="entry name" value="HTH_CROC1"/>
    <property type="match status" value="1"/>
</dbReference>
<evidence type="ECO:0000259" key="1">
    <source>
        <dbReference type="PROSITE" id="PS50943"/>
    </source>
</evidence>
<dbReference type="InterPro" id="IPR010982">
    <property type="entry name" value="Lambda_DNA-bd_dom_sf"/>
</dbReference>
<dbReference type="Proteomes" id="UP000243688">
    <property type="component" value="Unassembled WGS sequence"/>
</dbReference>
<feature type="domain" description="HTH cro/C1-type" evidence="1">
    <location>
        <begin position="2"/>
        <end position="51"/>
    </location>
</feature>
<accession>A0A2A6E209</accession>
<protein>
    <recommendedName>
        <fullName evidence="1">HTH cro/C1-type domain-containing protein</fullName>
    </recommendedName>
</protein>
<dbReference type="Pfam" id="PF01381">
    <property type="entry name" value="HTH_3"/>
    <property type="match status" value="1"/>
</dbReference>
<name>A0A2A6E209_9BACL</name>
<dbReference type="CDD" id="cd00093">
    <property type="entry name" value="HTH_XRE"/>
    <property type="match status" value="1"/>
</dbReference>
<dbReference type="SMART" id="SM00530">
    <property type="entry name" value="HTH_XRE"/>
    <property type="match status" value="1"/>
</dbReference>
<organism evidence="2 3">
    <name type="scientific">Candidatus Reconcilbacillus cellulovorans</name>
    <dbReference type="NCBI Taxonomy" id="1906605"/>
    <lineage>
        <taxon>Bacteria</taxon>
        <taxon>Bacillati</taxon>
        <taxon>Bacillota</taxon>
        <taxon>Bacilli</taxon>
        <taxon>Bacillales</taxon>
        <taxon>Paenibacillaceae</taxon>
        <taxon>Candidatus Reconcilbacillus</taxon>
    </lineage>
</organism>
<dbReference type="InterPro" id="IPR001387">
    <property type="entry name" value="Cro/C1-type_HTH"/>
</dbReference>
<dbReference type="EMBL" id="MOXJ01000008">
    <property type="protein sequence ID" value="PDO10849.1"/>
    <property type="molecule type" value="Genomic_DNA"/>
</dbReference>
<proteinExistence type="predicted"/>
<gene>
    <name evidence="2" type="ORF">BLM47_04905</name>
</gene>
<evidence type="ECO:0000313" key="2">
    <source>
        <dbReference type="EMBL" id="PDO10849.1"/>
    </source>
</evidence>